<evidence type="ECO:0000313" key="1">
    <source>
        <dbReference type="EMBL" id="NPU67515.1"/>
    </source>
</evidence>
<organism evidence="1 2">
    <name type="scientific">Bradyrhizobium aeschynomenes</name>
    <dbReference type="NCBI Taxonomy" id="2734909"/>
    <lineage>
        <taxon>Bacteria</taxon>
        <taxon>Pseudomonadati</taxon>
        <taxon>Pseudomonadota</taxon>
        <taxon>Alphaproteobacteria</taxon>
        <taxon>Hyphomicrobiales</taxon>
        <taxon>Nitrobacteraceae</taxon>
        <taxon>Bradyrhizobium</taxon>
    </lineage>
</organism>
<reference evidence="1" key="1">
    <citation type="submission" date="2020-05" db="EMBL/GenBank/DDBJ databases">
        <title>Nod-independent and nitrogen-fixing Bradyrhizobium aeschynomene sp. nov. isolated from nodules of Aeschynomene indica.</title>
        <authorList>
            <person name="Zhang Z."/>
        </authorList>
    </citation>
    <scope>NUCLEOTIDE SEQUENCE</scope>
    <source>
        <strain evidence="1">83012</strain>
    </source>
</reference>
<dbReference type="EMBL" id="JABFDN010000007">
    <property type="protein sequence ID" value="NPU67515.1"/>
    <property type="molecule type" value="Genomic_DNA"/>
</dbReference>
<protein>
    <submittedName>
        <fullName evidence="1">Uncharacterized protein</fullName>
    </submittedName>
</protein>
<keyword evidence="2" id="KW-1185">Reference proteome</keyword>
<comment type="caution">
    <text evidence="1">The sequence shown here is derived from an EMBL/GenBank/DDBJ whole genome shotgun (WGS) entry which is preliminary data.</text>
</comment>
<accession>A0ABX2CIE4</accession>
<sequence length="220" mass="22159">MAAEKLVAKLINMIAQSQAKKETLSRYAAPRRDDVLHDGMVGSGETWGGILGATLGGIGGEIVGGLPGAVAGSVALGTGGSLAGGWAAHGAYREGQLIREILTNPQDWTVDAAGAIVPVMPPADPNAAPPQGAAPRSGMVNNSSSLPWWARSELATPSTSRAAAGRPGGFPGLIAGTGNTDAMDSARLQPPAGGLLGMIQDYMRTQSVDDGAGASAWPPR</sequence>
<name>A0ABX2CIE4_9BRAD</name>
<proteinExistence type="predicted"/>
<gene>
    <name evidence="1" type="ORF">HL667_21105</name>
</gene>
<dbReference type="Proteomes" id="UP000886476">
    <property type="component" value="Unassembled WGS sequence"/>
</dbReference>
<dbReference type="RefSeq" id="WP_172112599.1">
    <property type="nucleotide sequence ID" value="NZ_JABFDN010000007.1"/>
</dbReference>
<evidence type="ECO:0000313" key="2">
    <source>
        <dbReference type="Proteomes" id="UP000886476"/>
    </source>
</evidence>